<keyword evidence="2" id="KW-0472">Membrane</keyword>
<comment type="caution">
    <text evidence="3">The sequence shown here is derived from an EMBL/GenBank/DDBJ whole genome shotgun (WGS) entry which is preliminary data.</text>
</comment>
<feature type="region of interest" description="Disordered" evidence="1">
    <location>
        <begin position="1"/>
        <end position="81"/>
    </location>
</feature>
<dbReference type="EMBL" id="CAUYUJ010018348">
    <property type="protein sequence ID" value="CAK0882866.1"/>
    <property type="molecule type" value="Genomic_DNA"/>
</dbReference>
<accession>A0ABN9W9F3</accession>
<protein>
    <submittedName>
        <fullName evidence="3">Uncharacterized protein</fullName>
    </submittedName>
</protein>
<proteinExistence type="predicted"/>
<feature type="non-terminal residue" evidence="3">
    <location>
        <position position="165"/>
    </location>
</feature>
<keyword evidence="4" id="KW-1185">Reference proteome</keyword>
<dbReference type="Proteomes" id="UP001189429">
    <property type="component" value="Unassembled WGS sequence"/>
</dbReference>
<feature type="compositionally biased region" description="Basic and acidic residues" evidence="1">
    <location>
        <begin position="14"/>
        <end position="23"/>
    </location>
</feature>
<organism evidence="3 4">
    <name type="scientific">Prorocentrum cordatum</name>
    <dbReference type="NCBI Taxonomy" id="2364126"/>
    <lineage>
        <taxon>Eukaryota</taxon>
        <taxon>Sar</taxon>
        <taxon>Alveolata</taxon>
        <taxon>Dinophyceae</taxon>
        <taxon>Prorocentrales</taxon>
        <taxon>Prorocentraceae</taxon>
        <taxon>Prorocentrum</taxon>
    </lineage>
</organism>
<evidence type="ECO:0000313" key="3">
    <source>
        <dbReference type="EMBL" id="CAK0882866.1"/>
    </source>
</evidence>
<keyword evidence="2" id="KW-0812">Transmembrane</keyword>
<feature type="transmembrane region" description="Helical" evidence="2">
    <location>
        <begin position="133"/>
        <end position="154"/>
    </location>
</feature>
<evidence type="ECO:0000256" key="1">
    <source>
        <dbReference type="SAM" id="MobiDB-lite"/>
    </source>
</evidence>
<evidence type="ECO:0000256" key="2">
    <source>
        <dbReference type="SAM" id="Phobius"/>
    </source>
</evidence>
<keyword evidence="2" id="KW-1133">Transmembrane helix</keyword>
<evidence type="ECO:0000313" key="4">
    <source>
        <dbReference type="Proteomes" id="UP001189429"/>
    </source>
</evidence>
<sequence>MLESAQLVVGSDADADRSERDAAEAPARLRRRHHGSNGHAPGGPPAGSGGSNGHVGEDELKSSNGHDLAGPGSNEQIAERSRRVREIWSESERRWKPLTNCMFKCGFFGTQNLLEACGYWCLGTLYGQYSAAWAYWAVQIVFVTLNWSMMMFLLTSRPLMFLPGG</sequence>
<name>A0ABN9W9F3_9DINO</name>
<gene>
    <name evidence="3" type="ORF">PCOR1329_LOCUS65252</name>
</gene>
<reference evidence="3" key="1">
    <citation type="submission" date="2023-10" db="EMBL/GenBank/DDBJ databases">
        <authorList>
            <person name="Chen Y."/>
            <person name="Shah S."/>
            <person name="Dougan E. K."/>
            <person name="Thang M."/>
            <person name="Chan C."/>
        </authorList>
    </citation>
    <scope>NUCLEOTIDE SEQUENCE [LARGE SCALE GENOMIC DNA]</scope>
</reference>